<keyword evidence="7" id="KW-1185">Reference proteome</keyword>
<evidence type="ECO:0000256" key="1">
    <source>
        <dbReference type="ARBA" id="ARBA00007074"/>
    </source>
</evidence>
<evidence type="ECO:0000313" key="7">
    <source>
        <dbReference type="Proteomes" id="UP001236559"/>
    </source>
</evidence>
<evidence type="ECO:0000313" key="6">
    <source>
        <dbReference type="EMBL" id="MDQ0274820.1"/>
    </source>
</evidence>
<protein>
    <submittedName>
        <fullName evidence="6">Cell wall-associated NlpC family hydrolase/molybdopterin converting factor small subunit</fullName>
    </submittedName>
</protein>
<comment type="caution">
    <text evidence="6">The sequence shown here is derived from an EMBL/GenBank/DDBJ whole genome shotgun (WGS) entry which is preliminary data.</text>
</comment>
<feature type="domain" description="NlpC/P60" evidence="5">
    <location>
        <begin position="248"/>
        <end position="372"/>
    </location>
</feature>
<dbReference type="PANTHER" id="PTHR47053">
    <property type="entry name" value="MUREIN DD-ENDOPEPTIDASE MEPH-RELATED"/>
    <property type="match status" value="1"/>
</dbReference>
<dbReference type="Pfam" id="PF00877">
    <property type="entry name" value="NLPC_P60"/>
    <property type="match status" value="1"/>
</dbReference>
<dbReference type="InterPro" id="IPR000064">
    <property type="entry name" value="NLP_P60_dom"/>
</dbReference>
<dbReference type="PROSITE" id="PS51935">
    <property type="entry name" value="NLPC_P60"/>
    <property type="match status" value="1"/>
</dbReference>
<evidence type="ECO:0000256" key="2">
    <source>
        <dbReference type="ARBA" id="ARBA00022670"/>
    </source>
</evidence>
<dbReference type="InterPro" id="IPR051202">
    <property type="entry name" value="Peptidase_C40"/>
</dbReference>
<proteinExistence type="inferred from homology"/>
<gene>
    <name evidence="6" type="ORF">J2S72_000841</name>
</gene>
<dbReference type="SUPFAM" id="SSF54001">
    <property type="entry name" value="Cysteine proteinases"/>
    <property type="match status" value="1"/>
</dbReference>
<dbReference type="GO" id="GO:0016787">
    <property type="term" value="F:hydrolase activity"/>
    <property type="evidence" value="ECO:0007669"/>
    <property type="project" value="UniProtKB-KW"/>
</dbReference>
<name>A0ABU0AXW1_9FIRM</name>
<dbReference type="InterPro" id="IPR038765">
    <property type="entry name" value="Papain-like_cys_pep_sf"/>
</dbReference>
<evidence type="ECO:0000256" key="3">
    <source>
        <dbReference type="ARBA" id="ARBA00022801"/>
    </source>
</evidence>
<dbReference type="Gene3D" id="3.90.1720.10">
    <property type="entry name" value="endopeptidase domain like (from Nostoc punctiforme)"/>
    <property type="match status" value="1"/>
</dbReference>
<keyword evidence="2" id="KW-0645">Protease</keyword>
<dbReference type="RefSeq" id="WP_023055739.1">
    <property type="nucleotide sequence ID" value="NZ_JAUSTN010000004.1"/>
</dbReference>
<evidence type="ECO:0000256" key="4">
    <source>
        <dbReference type="ARBA" id="ARBA00022807"/>
    </source>
</evidence>
<accession>A0ABU0AXW1</accession>
<dbReference type="EMBL" id="JAUSTN010000004">
    <property type="protein sequence ID" value="MDQ0274820.1"/>
    <property type="molecule type" value="Genomic_DNA"/>
</dbReference>
<organism evidence="6 7">
    <name type="scientific">Peptoniphilus koenoeneniae</name>
    <dbReference type="NCBI Taxonomy" id="507751"/>
    <lineage>
        <taxon>Bacteria</taxon>
        <taxon>Bacillati</taxon>
        <taxon>Bacillota</taxon>
        <taxon>Tissierellia</taxon>
        <taxon>Tissierellales</taxon>
        <taxon>Peptoniphilaceae</taxon>
        <taxon>Peptoniphilus</taxon>
    </lineage>
</organism>
<dbReference type="PANTHER" id="PTHR47053:SF1">
    <property type="entry name" value="MUREIN DD-ENDOPEPTIDASE MEPH-RELATED"/>
    <property type="match status" value="1"/>
</dbReference>
<comment type="similarity">
    <text evidence="1">Belongs to the peptidase C40 family.</text>
</comment>
<sequence length="373" mass="41016">MFKMNRKFPLGVIALCAVSLLGLKDTGIFINEHVQPTYSGNKIYFELEEEANIIKAVDDGYIVQKGKAKVTVPKSKILLKNVNVVTYTVTKATALKDGDALIRNLFVGEDVVLVEDLGQTLKVRSLDNETGTISKEFVQLKSQGNRPVLTPASILSATNANSTDGKKSVKLDKDLNVNIVDYKDSKFIINLNNILYTVKADKLSLKSGEKINREVNLVTEETLKKDEDTLRKLASNANSFESKDLKGSETGKRAVELALDKIGSPYVWGDVGKEGYDCSGLIYSVYKNTLGVNLPRTSSDMSQYGMQVDKNDLRAGDLVFFATTGTSRVSHVGMYIGNGDFVHSSTGKKQVTINNLTEDYYASCYTNATRIVK</sequence>
<keyword evidence="4" id="KW-0788">Thiol protease</keyword>
<keyword evidence="3 6" id="KW-0378">Hydrolase</keyword>
<dbReference type="Proteomes" id="UP001236559">
    <property type="component" value="Unassembled WGS sequence"/>
</dbReference>
<evidence type="ECO:0000259" key="5">
    <source>
        <dbReference type="PROSITE" id="PS51935"/>
    </source>
</evidence>
<reference evidence="6 7" key="1">
    <citation type="submission" date="2023-07" db="EMBL/GenBank/DDBJ databases">
        <title>Genomic Encyclopedia of Type Strains, Phase IV (KMG-IV): sequencing the most valuable type-strain genomes for metagenomic binning, comparative biology and taxonomic classification.</title>
        <authorList>
            <person name="Goeker M."/>
        </authorList>
    </citation>
    <scope>NUCLEOTIDE SEQUENCE [LARGE SCALE GENOMIC DNA]</scope>
    <source>
        <strain evidence="6 7">DSM 22616</strain>
    </source>
</reference>